<accession>K9WHL3</accession>
<proteinExistence type="predicted"/>
<evidence type="ECO:0008006" key="4">
    <source>
        <dbReference type="Google" id="ProtNLM"/>
    </source>
</evidence>
<organism evidence="2 3">
    <name type="scientific">Allocoleopsis franciscana PCC 7113</name>
    <dbReference type="NCBI Taxonomy" id="1173027"/>
    <lineage>
        <taxon>Bacteria</taxon>
        <taxon>Bacillati</taxon>
        <taxon>Cyanobacteriota</taxon>
        <taxon>Cyanophyceae</taxon>
        <taxon>Coleofasciculales</taxon>
        <taxon>Coleofasciculaceae</taxon>
        <taxon>Allocoleopsis</taxon>
        <taxon>Allocoleopsis franciscana</taxon>
    </lineage>
</organism>
<dbReference type="eggNOG" id="COG3087">
    <property type="taxonomic scope" value="Bacteria"/>
</dbReference>
<dbReference type="EMBL" id="CP003630">
    <property type="protein sequence ID" value="AFZ19668.1"/>
    <property type="molecule type" value="Genomic_DNA"/>
</dbReference>
<dbReference type="PATRIC" id="fig|1173027.3.peg.4363"/>
<dbReference type="RefSeq" id="WP_015183805.1">
    <property type="nucleotide sequence ID" value="NC_019738.1"/>
</dbReference>
<keyword evidence="3" id="KW-1185">Reference proteome</keyword>
<dbReference type="STRING" id="1173027.Mic7113_3961"/>
<dbReference type="HOGENOM" id="CLU_061545_1_0_3"/>
<evidence type="ECO:0000313" key="2">
    <source>
        <dbReference type="EMBL" id="AFZ19668.1"/>
    </source>
</evidence>
<gene>
    <name evidence="2" type="ORF">Mic7113_3961</name>
</gene>
<sequence length="337" mass="36577">MINKTSSERQKSSTLSWATSWAFALIVAGAYASIPRQSLATPVQTQSTPVVSTVTPTPVEATPPSCVKLQLAQLEKQQVQRSTPQGDSRPGGDVLAQNPPQNPPKDRGAPAPGQRTGGATRGRCPSASKPLTALVPIISASSDKSQHPVLASTPTGSVLGLTVVSHPTFWFYVPYSITSERPVEFILKDDRDNIIYQTLLSESATAPGVVGFKLPNTVKPLEVNKRYNWFLTIACTPPSSISSDQQEPVKIFVSGWVERVTLDPSLQRELDKATPQQQALLYAKGGIWYEAVTNLAELRRQKPNDVTLKAEWAKLLRSINLEAIASEPITSMLTPKK</sequence>
<reference evidence="2 3" key="1">
    <citation type="submission" date="2012-06" db="EMBL/GenBank/DDBJ databases">
        <title>Finished chromosome of genome of Microcoleus sp. PCC 7113.</title>
        <authorList>
            <consortium name="US DOE Joint Genome Institute"/>
            <person name="Gugger M."/>
            <person name="Coursin T."/>
            <person name="Rippka R."/>
            <person name="Tandeau De Marsac N."/>
            <person name="Huntemann M."/>
            <person name="Wei C.-L."/>
            <person name="Han J."/>
            <person name="Detter J.C."/>
            <person name="Han C."/>
            <person name="Tapia R."/>
            <person name="Chen A."/>
            <person name="Kyrpides N."/>
            <person name="Mavromatis K."/>
            <person name="Markowitz V."/>
            <person name="Szeto E."/>
            <person name="Ivanova N."/>
            <person name="Pagani I."/>
            <person name="Pati A."/>
            <person name="Goodwin L."/>
            <person name="Nordberg H.P."/>
            <person name="Cantor M.N."/>
            <person name="Hua S.X."/>
            <person name="Woyke T."/>
            <person name="Kerfeld C.A."/>
        </authorList>
    </citation>
    <scope>NUCLEOTIDE SEQUENCE [LARGE SCALE GENOMIC DNA]</scope>
    <source>
        <strain evidence="2 3">PCC 7113</strain>
    </source>
</reference>
<evidence type="ECO:0000256" key="1">
    <source>
        <dbReference type="SAM" id="MobiDB-lite"/>
    </source>
</evidence>
<dbReference type="KEGG" id="mic:Mic7113_3961"/>
<name>K9WHL3_9CYAN</name>
<dbReference type="Proteomes" id="UP000010471">
    <property type="component" value="Chromosome"/>
</dbReference>
<protein>
    <recommendedName>
        <fullName evidence="4">DUF928 domain-containing protein</fullName>
    </recommendedName>
</protein>
<feature type="compositionally biased region" description="Polar residues" evidence="1">
    <location>
        <begin position="75"/>
        <end position="86"/>
    </location>
</feature>
<dbReference type="OrthoDB" id="536034at2"/>
<evidence type="ECO:0000313" key="3">
    <source>
        <dbReference type="Proteomes" id="UP000010471"/>
    </source>
</evidence>
<dbReference type="Pfam" id="PF06051">
    <property type="entry name" value="DUF928"/>
    <property type="match status" value="1"/>
</dbReference>
<feature type="region of interest" description="Disordered" evidence="1">
    <location>
        <begin position="74"/>
        <end position="127"/>
    </location>
</feature>
<dbReference type="InterPro" id="IPR010328">
    <property type="entry name" value="DUF928"/>
</dbReference>
<dbReference type="AlphaFoldDB" id="K9WHL3"/>
<feature type="region of interest" description="Disordered" evidence="1">
    <location>
        <begin position="40"/>
        <end position="62"/>
    </location>
</feature>